<keyword evidence="2" id="KW-0479">Metal-binding</keyword>
<dbReference type="InterPro" id="IPR006076">
    <property type="entry name" value="FAD-dep_OxRdtase"/>
</dbReference>
<feature type="domain" description="Rieske" evidence="7">
    <location>
        <begin position="425"/>
        <end position="513"/>
    </location>
</feature>
<keyword evidence="5" id="KW-1015">Disulfide bond</keyword>
<dbReference type="EMBL" id="JACHIA010000005">
    <property type="protein sequence ID" value="MBB6070593.1"/>
    <property type="molecule type" value="Genomic_DNA"/>
</dbReference>
<dbReference type="Proteomes" id="UP000582837">
    <property type="component" value="Unassembled WGS sequence"/>
</dbReference>
<dbReference type="Gene3D" id="3.30.9.10">
    <property type="entry name" value="D-Amino Acid Oxidase, subunit A, domain 2"/>
    <property type="match status" value="1"/>
</dbReference>
<sequence>MQSNERSVSVWESTHPQRQTTPLTGDAEADVCVIGAGIAGMTTAYLLAAAGKRVIVLEKDAIGAGETGQTTAHLSSALDDYFHVLEKVHGEDGARLAFASHQAAIEQIGAIAAAEGIDCDYERVDGYYFLDPDKTRDFLEKERDAARRAGADAEMVERIPGVPFDSGPALRFPRLGQFHILKYLNGLADAIERRGGRIHTGTHVMEVEGGERTRVSGEGFSVTAGAAVVCTNPPIHDRFRPHTKQAPYRSYVVASRIPAGSVARGLYWDTREAYHYIRVQPVEGDPSHEWLIVGGEDHKQAHEDDERQSYAPLEAWTREHFPAAQTFDFRWSGMVMEPADYMAFIGRDPGKRENVYVGTGDSGHGMTHGTITGMLIRDLILGTPNEWESLYDPSRIRISTDSVMEFVEENLDVASEMLRLAPTGGDVDGPVQIPAGSGAILQRGLSKVACYRDPSGAVHEMSALCTHLGCVVRWNTEETSWDCPCHGSRFGPTGEVLTGPAIGPLKKLDEVKS</sequence>
<keyword evidence="4" id="KW-0411">Iron-sulfur</keyword>
<dbReference type="InterPro" id="IPR017941">
    <property type="entry name" value="Rieske_2Fe-2S"/>
</dbReference>
<dbReference type="InterPro" id="IPR036188">
    <property type="entry name" value="FAD/NAD-bd_sf"/>
</dbReference>
<dbReference type="SUPFAM" id="SSF51971">
    <property type="entry name" value="Nucleotide-binding domain"/>
    <property type="match status" value="1"/>
</dbReference>
<dbReference type="GO" id="GO:0005737">
    <property type="term" value="C:cytoplasm"/>
    <property type="evidence" value="ECO:0007669"/>
    <property type="project" value="TreeGrafter"/>
</dbReference>
<reference evidence="8 9" key="1">
    <citation type="submission" date="2020-08" db="EMBL/GenBank/DDBJ databases">
        <title>Genomic Encyclopedia of Type Strains, Phase IV (KMG-IV): sequencing the most valuable type-strain genomes for metagenomic binning, comparative biology and taxonomic classification.</title>
        <authorList>
            <person name="Goeker M."/>
        </authorList>
    </citation>
    <scope>NUCLEOTIDE SEQUENCE [LARGE SCALE GENOMIC DNA]</scope>
    <source>
        <strain evidence="8 9">DSM 29007</strain>
    </source>
</reference>
<evidence type="ECO:0000313" key="8">
    <source>
        <dbReference type="EMBL" id="MBB6070593.1"/>
    </source>
</evidence>
<dbReference type="Pfam" id="PF00355">
    <property type="entry name" value="Rieske"/>
    <property type="match status" value="1"/>
</dbReference>
<dbReference type="PANTHER" id="PTHR13847:SF281">
    <property type="entry name" value="FAD DEPENDENT OXIDOREDUCTASE DOMAIN-CONTAINING PROTEIN"/>
    <property type="match status" value="1"/>
</dbReference>
<dbReference type="GO" id="GO:0051537">
    <property type="term" value="F:2 iron, 2 sulfur cluster binding"/>
    <property type="evidence" value="ECO:0007669"/>
    <property type="project" value="UniProtKB-KW"/>
</dbReference>
<keyword evidence="9" id="KW-1185">Reference proteome</keyword>
<gene>
    <name evidence="8" type="ORF">HNQ61_002214</name>
</gene>
<evidence type="ECO:0000256" key="2">
    <source>
        <dbReference type="ARBA" id="ARBA00022723"/>
    </source>
</evidence>
<proteinExistence type="predicted"/>
<dbReference type="Pfam" id="PF01266">
    <property type="entry name" value="DAO"/>
    <property type="match status" value="1"/>
</dbReference>
<evidence type="ECO:0000256" key="6">
    <source>
        <dbReference type="SAM" id="MobiDB-lite"/>
    </source>
</evidence>
<feature type="region of interest" description="Disordered" evidence="6">
    <location>
        <begin position="1"/>
        <end position="23"/>
    </location>
</feature>
<evidence type="ECO:0000256" key="1">
    <source>
        <dbReference type="ARBA" id="ARBA00022714"/>
    </source>
</evidence>
<dbReference type="GO" id="GO:0016020">
    <property type="term" value="C:membrane"/>
    <property type="evidence" value="ECO:0007669"/>
    <property type="project" value="InterPro"/>
</dbReference>
<evidence type="ECO:0000256" key="4">
    <source>
        <dbReference type="ARBA" id="ARBA00023014"/>
    </source>
</evidence>
<dbReference type="Gene3D" id="2.102.10.10">
    <property type="entry name" value="Rieske [2Fe-2S] iron-sulphur domain"/>
    <property type="match status" value="1"/>
</dbReference>
<dbReference type="PANTHER" id="PTHR13847">
    <property type="entry name" value="SARCOSINE DEHYDROGENASE-RELATED"/>
    <property type="match status" value="1"/>
</dbReference>
<dbReference type="Gene3D" id="3.50.50.60">
    <property type="entry name" value="FAD/NAD(P)-binding domain"/>
    <property type="match status" value="1"/>
</dbReference>
<dbReference type="PROSITE" id="PS51296">
    <property type="entry name" value="RIESKE"/>
    <property type="match status" value="1"/>
</dbReference>
<dbReference type="PRINTS" id="PR00162">
    <property type="entry name" value="RIESKE"/>
</dbReference>
<accession>A0A841GXX0</accession>
<dbReference type="AlphaFoldDB" id="A0A841GXX0"/>
<evidence type="ECO:0000313" key="9">
    <source>
        <dbReference type="Proteomes" id="UP000582837"/>
    </source>
</evidence>
<organism evidence="8 9">
    <name type="scientific">Longimicrobium terrae</name>
    <dbReference type="NCBI Taxonomy" id="1639882"/>
    <lineage>
        <taxon>Bacteria</taxon>
        <taxon>Pseudomonadati</taxon>
        <taxon>Gemmatimonadota</taxon>
        <taxon>Longimicrobiia</taxon>
        <taxon>Longimicrobiales</taxon>
        <taxon>Longimicrobiaceae</taxon>
        <taxon>Longimicrobium</taxon>
    </lineage>
</organism>
<dbReference type="RefSeq" id="WP_170034424.1">
    <property type="nucleotide sequence ID" value="NZ_JABDTL010000001.1"/>
</dbReference>
<dbReference type="GO" id="GO:0046872">
    <property type="term" value="F:metal ion binding"/>
    <property type="evidence" value="ECO:0007669"/>
    <property type="project" value="UniProtKB-KW"/>
</dbReference>
<keyword evidence="1" id="KW-0001">2Fe-2S</keyword>
<name>A0A841GXX0_9BACT</name>
<keyword evidence="3" id="KW-0408">Iron</keyword>
<dbReference type="SUPFAM" id="SSF50022">
    <property type="entry name" value="ISP domain"/>
    <property type="match status" value="1"/>
</dbReference>
<evidence type="ECO:0000259" key="7">
    <source>
        <dbReference type="PROSITE" id="PS51296"/>
    </source>
</evidence>
<evidence type="ECO:0000256" key="5">
    <source>
        <dbReference type="ARBA" id="ARBA00023157"/>
    </source>
</evidence>
<dbReference type="InterPro" id="IPR005805">
    <property type="entry name" value="Rieske_Fe-S_prot_C"/>
</dbReference>
<protein>
    <submittedName>
        <fullName evidence="8">Glycine/D-amino acid oxidase-like deaminating enzyme/nitrite reductase/ring-hydroxylating ferredoxin subunit</fullName>
    </submittedName>
</protein>
<evidence type="ECO:0000256" key="3">
    <source>
        <dbReference type="ARBA" id="ARBA00023004"/>
    </source>
</evidence>
<comment type="caution">
    <text evidence="8">The sequence shown here is derived from an EMBL/GenBank/DDBJ whole genome shotgun (WGS) entry which is preliminary data.</text>
</comment>
<dbReference type="InterPro" id="IPR036922">
    <property type="entry name" value="Rieske_2Fe-2S_sf"/>
</dbReference>